<accession>A0AAU8FQH4</accession>
<reference evidence="2" key="1">
    <citation type="submission" date="2024-06" db="EMBL/GenBank/DDBJ databases">
        <title>Sequencing and assembly of the genome of Dyadobacter sp. strain 676, a symbiont of Cyamopsis tetragonoloba.</title>
        <authorList>
            <person name="Guro P."/>
            <person name="Sazanova A."/>
            <person name="Kuznetsova I."/>
            <person name="Belimov A."/>
            <person name="Safronova V."/>
        </authorList>
    </citation>
    <scope>NUCLEOTIDE SEQUENCE</scope>
    <source>
        <strain evidence="2">676</strain>
    </source>
</reference>
<feature type="signal peptide" evidence="1">
    <location>
        <begin position="1"/>
        <end position="20"/>
    </location>
</feature>
<evidence type="ECO:0000313" key="2">
    <source>
        <dbReference type="EMBL" id="XCH26854.1"/>
    </source>
</evidence>
<protein>
    <recommendedName>
        <fullName evidence="3">YARHG domain-containing protein</fullName>
    </recommendedName>
</protein>
<name>A0AAU8FQH4_9BACT</name>
<sequence>MRIFTTALFLYALFPGKSNAQGSLAEASSAREVAAYPVSLYKNATSVSQNLYNGRQYYVYDARMEEHQFFHQRRWLNGTVLYDGQQFDSIPMLYDIFRDEVVIRHFNGDHVLLQTVKVDSFIIDNHHFARLEAGKDINPQMRTGFYDIIYGGKSRTLVRRTKSRQEKIVEKKVIAYYPEKNFFYVFKDGRYHPVHTKKSALELFPDRKRELRRVLRENKIKFRKNREMAIAKMVETYDQLAR</sequence>
<dbReference type="AlphaFoldDB" id="A0AAU8FQH4"/>
<dbReference type="EMBL" id="CP159289">
    <property type="protein sequence ID" value="XCH26854.1"/>
    <property type="molecule type" value="Genomic_DNA"/>
</dbReference>
<evidence type="ECO:0008006" key="3">
    <source>
        <dbReference type="Google" id="ProtNLM"/>
    </source>
</evidence>
<feature type="chain" id="PRO_5043739577" description="YARHG domain-containing protein" evidence="1">
    <location>
        <begin position="21"/>
        <end position="242"/>
    </location>
</feature>
<evidence type="ECO:0000256" key="1">
    <source>
        <dbReference type="SAM" id="SignalP"/>
    </source>
</evidence>
<dbReference type="RefSeq" id="WP_353722134.1">
    <property type="nucleotide sequence ID" value="NZ_CP159289.1"/>
</dbReference>
<gene>
    <name evidence="2" type="ORF">ABV298_10840</name>
</gene>
<keyword evidence="1" id="KW-0732">Signal</keyword>
<organism evidence="2">
    <name type="scientific">Dyadobacter sp. 676</name>
    <dbReference type="NCBI Taxonomy" id="3088362"/>
    <lineage>
        <taxon>Bacteria</taxon>
        <taxon>Pseudomonadati</taxon>
        <taxon>Bacteroidota</taxon>
        <taxon>Cytophagia</taxon>
        <taxon>Cytophagales</taxon>
        <taxon>Spirosomataceae</taxon>
        <taxon>Dyadobacter</taxon>
    </lineage>
</organism>
<proteinExistence type="predicted"/>